<dbReference type="Proteomes" id="UP000604046">
    <property type="component" value="Unassembled WGS sequence"/>
</dbReference>
<protein>
    <submittedName>
        <fullName evidence="1">Uncharacterized protein</fullName>
    </submittedName>
</protein>
<gene>
    <name evidence="1" type="ORF">SNAT2548_LOCUS12891</name>
</gene>
<evidence type="ECO:0000313" key="2">
    <source>
        <dbReference type="Proteomes" id="UP000604046"/>
    </source>
</evidence>
<sequence>MLNEWQAVWKSVVVPQLVEYLSPDVPLYEDVTSGKLDIRQTTPYDHMDIFVMFCPEMGEDEDEDLPDEPIFDRAVEWYRMLLDVQSVIATASFHPSLVQHMNILRWFGSSEYMLVEYYNAVEYHIRLDRFDDDVTDMFQDAWVPLSAFGPTRHGQARAFLNDVARALEGEDPPRHAAEVMRSLIDRHGLQ</sequence>
<organism evidence="1 2">
    <name type="scientific">Symbiodinium natans</name>
    <dbReference type="NCBI Taxonomy" id="878477"/>
    <lineage>
        <taxon>Eukaryota</taxon>
        <taxon>Sar</taxon>
        <taxon>Alveolata</taxon>
        <taxon>Dinophyceae</taxon>
        <taxon>Suessiales</taxon>
        <taxon>Symbiodiniaceae</taxon>
        <taxon>Symbiodinium</taxon>
    </lineage>
</organism>
<dbReference type="EMBL" id="CAJNDS010001302">
    <property type="protein sequence ID" value="CAE7254651.1"/>
    <property type="molecule type" value="Genomic_DNA"/>
</dbReference>
<accession>A0A812LX59</accession>
<keyword evidence="2" id="KW-1185">Reference proteome</keyword>
<reference evidence="1" key="1">
    <citation type="submission" date="2021-02" db="EMBL/GenBank/DDBJ databases">
        <authorList>
            <person name="Dougan E. K."/>
            <person name="Rhodes N."/>
            <person name="Thang M."/>
            <person name="Chan C."/>
        </authorList>
    </citation>
    <scope>NUCLEOTIDE SEQUENCE</scope>
</reference>
<comment type="caution">
    <text evidence="1">The sequence shown here is derived from an EMBL/GenBank/DDBJ whole genome shotgun (WGS) entry which is preliminary data.</text>
</comment>
<proteinExistence type="predicted"/>
<evidence type="ECO:0000313" key="1">
    <source>
        <dbReference type="EMBL" id="CAE7254651.1"/>
    </source>
</evidence>
<dbReference type="AlphaFoldDB" id="A0A812LX59"/>
<name>A0A812LX59_9DINO</name>